<dbReference type="CDD" id="cd13593">
    <property type="entry name" value="PBP2_HisGL3"/>
    <property type="match status" value="1"/>
</dbReference>
<keyword evidence="6 13" id="KW-0328">Glycosyltransferase</keyword>
<keyword evidence="14" id="KW-1185">Reference proteome</keyword>
<evidence type="ECO:0000256" key="1">
    <source>
        <dbReference type="ARBA" id="ARBA00000915"/>
    </source>
</evidence>
<evidence type="ECO:0000256" key="11">
    <source>
        <dbReference type="SAM" id="MobiDB-lite"/>
    </source>
</evidence>
<feature type="domain" description="ATP phosphoribosyltransferase catalytic" evidence="12">
    <location>
        <begin position="56"/>
        <end position="214"/>
    </location>
</feature>
<keyword evidence="8" id="KW-0368">Histidine biosynthesis</keyword>
<proteinExistence type="predicted"/>
<comment type="pathway">
    <text evidence="2">Amino-acid biosynthesis; L-histidine biosynthesis; L-histidine from 5-phospho-alpha-D-ribose 1-diphosphate: step 1/9.</text>
</comment>
<sequence>MSALVLGLPSKGRLQADTIAWFAARGIEIAPSARSREYRAEARGAEGLAVVMLSAGEIPGELAAGRIHLGVTGEDLIRERVAFRGRDVRLAAPMGFGHADLVVAVPDFWVDVETMADLDEVCAAFRARHGRSLRIATKYHNLTRSFFRARGVADYRIVDSQGATEAAPKNRMAEAIVDITSSGATLRANHLRVLEDGLILRSEATLCVSGEAVWTDALRRSYAALAAQLGLDADPPEEPGIRPPRAPATPPALPAEGPQA</sequence>
<comment type="function">
    <text evidence="9">Catalyzes the condensation of ATP and 5-phosphoribose 1-diphosphate to form N'-(5'-phosphoribosyl)-ATP (PR-ATP). Has a crucial role in the pathway because the rate of histidine biosynthesis seems to be controlled primarily by regulation of HisG enzymatic activity.</text>
</comment>
<comment type="catalytic activity">
    <reaction evidence="1">
        <text>1-(5-phospho-beta-D-ribosyl)-ATP + diphosphate = 5-phospho-alpha-D-ribose 1-diphosphate + ATP</text>
        <dbReference type="Rhea" id="RHEA:18473"/>
        <dbReference type="ChEBI" id="CHEBI:30616"/>
        <dbReference type="ChEBI" id="CHEBI:33019"/>
        <dbReference type="ChEBI" id="CHEBI:58017"/>
        <dbReference type="ChEBI" id="CHEBI:73183"/>
        <dbReference type="EC" id="2.4.2.17"/>
    </reaction>
</comment>
<evidence type="ECO:0000256" key="6">
    <source>
        <dbReference type="ARBA" id="ARBA00022676"/>
    </source>
</evidence>
<dbReference type="RefSeq" id="WP_285671592.1">
    <property type="nucleotide sequence ID" value="NZ_BSYI01000013.1"/>
</dbReference>
<name>A0ABQ6LHM9_9RHOB</name>
<dbReference type="Pfam" id="PF01634">
    <property type="entry name" value="HisG"/>
    <property type="match status" value="1"/>
</dbReference>
<evidence type="ECO:0000256" key="9">
    <source>
        <dbReference type="ARBA" id="ARBA00024861"/>
    </source>
</evidence>
<evidence type="ECO:0000256" key="4">
    <source>
        <dbReference type="ARBA" id="ARBA00020998"/>
    </source>
</evidence>
<dbReference type="PANTHER" id="PTHR21403">
    <property type="entry name" value="ATP PHOSPHORIBOSYLTRANSFERASE ATP-PRTASE"/>
    <property type="match status" value="1"/>
</dbReference>
<dbReference type="EC" id="2.4.2.17" evidence="3 10"/>
<dbReference type="SUPFAM" id="SSF53850">
    <property type="entry name" value="Periplasmic binding protein-like II"/>
    <property type="match status" value="1"/>
</dbReference>
<gene>
    <name evidence="13" type="primary">hisG</name>
    <name evidence="13" type="ORF">LNKW23_20140</name>
</gene>
<dbReference type="PANTHER" id="PTHR21403:SF8">
    <property type="entry name" value="ATP PHOSPHORIBOSYLTRANSFERASE"/>
    <property type="match status" value="1"/>
</dbReference>
<reference evidence="13 14" key="1">
    <citation type="submission" date="2023-04" db="EMBL/GenBank/DDBJ databases">
        <title>Marinoamorphus aggregata gen. nov., sp. Nov., isolate from tissue of brittle star Ophioplocus japonicus.</title>
        <authorList>
            <person name="Kawano K."/>
            <person name="Sawayama S."/>
            <person name="Nakagawa S."/>
        </authorList>
    </citation>
    <scope>NUCLEOTIDE SEQUENCE [LARGE SCALE GENOMIC DNA]</scope>
    <source>
        <strain evidence="13 14">NKW23</strain>
    </source>
</reference>
<evidence type="ECO:0000256" key="10">
    <source>
        <dbReference type="NCBIfam" id="TIGR00070"/>
    </source>
</evidence>
<evidence type="ECO:0000256" key="2">
    <source>
        <dbReference type="ARBA" id="ARBA00004667"/>
    </source>
</evidence>
<feature type="region of interest" description="Disordered" evidence="11">
    <location>
        <begin position="231"/>
        <end position="260"/>
    </location>
</feature>
<evidence type="ECO:0000259" key="12">
    <source>
        <dbReference type="Pfam" id="PF01634"/>
    </source>
</evidence>
<evidence type="ECO:0000256" key="8">
    <source>
        <dbReference type="ARBA" id="ARBA00023102"/>
    </source>
</evidence>
<comment type="caution">
    <text evidence="13">The sequence shown here is derived from an EMBL/GenBank/DDBJ whole genome shotgun (WGS) entry which is preliminary data.</text>
</comment>
<dbReference type="InterPro" id="IPR001348">
    <property type="entry name" value="ATP_PRibTrfase_HisG"/>
</dbReference>
<dbReference type="InterPro" id="IPR013820">
    <property type="entry name" value="ATP_PRibTrfase_cat"/>
</dbReference>
<dbReference type="Proteomes" id="UP001239909">
    <property type="component" value="Unassembled WGS sequence"/>
</dbReference>
<keyword evidence="7" id="KW-0808">Transferase</keyword>
<organism evidence="13 14">
    <name type="scientific">Paralimibaculum aggregatum</name>
    <dbReference type="NCBI Taxonomy" id="3036245"/>
    <lineage>
        <taxon>Bacteria</taxon>
        <taxon>Pseudomonadati</taxon>
        <taxon>Pseudomonadota</taxon>
        <taxon>Alphaproteobacteria</taxon>
        <taxon>Rhodobacterales</taxon>
        <taxon>Paracoccaceae</taxon>
        <taxon>Paralimibaculum</taxon>
    </lineage>
</organism>
<evidence type="ECO:0000256" key="7">
    <source>
        <dbReference type="ARBA" id="ARBA00022679"/>
    </source>
</evidence>
<evidence type="ECO:0000256" key="5">
    <source>
        <dbReference type="ARBA" id="ARBA00022605"/>
    </source>
</evidence>
<protein>
    <recommendedName>
        <fullName evidence="4 10">ATP phosphoribosyltransferase</fullName>
        <ecNumber evidence="3 10">2.4.2.17</ecNumber>
    </recommendedName>
</protein>
<dbReference type="EMBL" id="BSYI01000013">
    <property type="protein sequence ID" value="GMG82801.1"/>
    <property type="molecule type" value="Genomic_DNA"/>
</dbReference>
<evidence type="ECO:0000313" key="14">
    <source>
        <dbReference type="Proteomes" id="UP001239909"/>
    </source>
</evidence>
<evidence type="ECO:0000313" key="13">
    <source>
        <dbReference type="EMBL" id="GMG82801.1"/>
    </source>
</evidence>
<feature type="compositionally biased region" description="Pro residues" evidence="11">
    <location>
        <begin position="241"/>
        <end position="253"/>
    </location>
</feature>
<dbReference type="NCBIfam" id="TIGR00070">
    <property type="entry name" value="hisG"/>
    <property type="match status" value="1"/>
</dbReference>
<accession>A0ABQ6LHM9</accession>
<evidence type="ECO:0000256" key="3">
    <source>
        <dbReference type="ARBA" id="ARBA00011946"/>
    </source>
</evidence>
<dbReference type="GO" id="GO:0016757">
    <property type="term" value="F:glycosyltransferase activity"/>
    <property type="evidence" value="ECO:0007669"/>
    <property type="project" value="UniProtKB-KW"/>
</dbReference>
<keyword evidence="5" id="KW-0028">Amino-acid biosynthesis</keyword>
<dbReference type="Gene3D" id="3.40.190.10">
    <property type="entry name" value="Periplasmic binding protein-like II"/>
    <property type="match status" value="2"/>
</dbReference>